<proteinExistence type="predicted"/>
<name>A0A1F6VEQ9_9BACT</name>
<gene>
    <name evidence="1" type="ORF">A2738_02770</name>
</gene>
<evidence type="ECO:0000313" key="2">
    <source>
        <dbReference type="Proteomes" id="UP000178235"/>
    </source>
</evidence>
<accession>A0A1F6VEQ9</accession>
<evidence type="ECO:0000313" key="1">
    <source>
        <dbReference type="EMBL" id="OGI68084.1"/>
    </source>
</evidence>
<dbReference type="Proteomes" id="UP000178235">
    <property type="component" value="Unassembled WGS sequence"/>
</dbReference>
<sequence length="738" mass="78438">MIAKNKITKLISAFLIISILLPNVLFSKPQPVEAQGQVPVLDAAAAKILGTIAGNASSLNLTSLKDWAVYIGKELLKVAAKRLLAKMTQATINWINSDFHGAPLFLENPESFFRDIAKSEIRNLVDMIGYDTFRFPFGKQTALNVISSYKSQLETNAQYSLSKVINDPDLLVRYRNDFNYGGWNGFLINTQYPQNNYLGFQMIIQQNLASRLQGTLQAPAEKVQSLLQQGMGFLSPQSCPSNPAYNNGTNEFQRPSYKSIPYTNYEVEPTYNPNVGSEEYIAEHGDGRPTPTNQAEIDMARERWNADNALYKADWERTNTCPGGLQATTPGSVAANQIFNALDTPRESTTLAGALGNSVVDSVGAIFDALINHFLDKGLTALASTVSSSSGGDNWSYNGQTLDGSTPSGTPTALNIPQNVSVTVGQTASTTISGGTAPYSIQTQPNISVATARIDFTGSGNPTLTVTGITPGQTFVTVQDSSTPSKTVAVQIAINAIGALVINPHNILTNTNDTVVATISGGQEPYFIQTPPNQAVAIVSLSSTGLIVSGIGAGQTSVVVRDSSTPVKTTIAQITTNGTVNLVVPDVSVAVGQTTNTTISGGVAPYSVETQNFTSANVRIEGSTLIVTGITPGQIVLVVEDSSTKLTTTNVTISDNRFLTVNPEDVSLTMGHTTNATISGGVAPYSIKTAPRADRATAQITNSSLKITAGTNDGRTYLIIQDSSTPNPQTFRVNITLR</sequence>
<protein>
    <submittedName>
        <fullName evidence="1">Uncharacterized protein</fullName>
    </submittedName>
</protein>
<dbReference type="EMBL" id="MFTS01000005">
    <property type="protein sequence ID" value="OGI68084.1"/>
    <property type="molecule type" value="Genomic_DNA"/>
</dbReference>
<comment type="caution">
    <text evidence="1">The sequence shown here is derived from an EMBL/GenBank/DDBJ whole genome shotgun (WGS) entry which is preliminary data.</text>
</comment>
<dbReference type="AlphaFoldDB" id="A0A1F6VEQ9"/>
<organism evidence="1 2">
    <name type="scientific">Candidatus Nomurabacteria bacterium RIFCSPHIGHO2_01_FULL_42_15</name>
    <dbReference type="NCBI Taxonomy" id="1801742"/>
    <lineage>
        <taxon>Bacteria</taxon>
        <taxon>Candidatus Nomuraibacteriota</taxon>
    </lineage>
</organism>
<reference evidence="1 2" key="1">
    <citation type="journal article" date="2016" name="Nat. Commun.">
        <title>Thousands of microbial genomes shed light on interconnected biogeochemical processes in an aquifer system.</title>
        <authorList>
            <person name="Anantharaman K."/>
            <person name="Brown C.T."/>
            <person name="Hug L.A."/>
            <person name="Sharon I."/>
            <person name="Castelle C.J."/>
            <person name="Probst A.J."/>
            <person name="Thomas B.C."/>
            <person name="Singh A."/>
            <person name="Wilkins M.J."/>
            <person name="Karaoz U."/>
            <person name="Brodie E.L."/>
            <person name="Williams K.H."/>
            <person name="Hubbard S.S."/>
            <person name="Banfield J.F."/>
        </authorList>
    </citation>
    <scope>NUCLEOTIDE SEQUENCE [LARGE SCALE GENOMIC DNA]</scope>
</reference>